<gene>
    <name evidence="1" type="ORF">AVEN_119226_1</name>
</gene>
<evidence type="ECO:0000313" key="2">
    <source>
        <dbReference type="Proteomes" id="UP000499080"/>
    </source>
</evidence>
<dbReference type="Proteomes" id="UP000499080">
    <property type="component" value="Unassembled WGS sequence"/>
</dbReference>
<sequence>MSAIFTVDLNTKSPESINGVALTSYCLELFHPLLPKPILTRPRIELAFQVILLLLPDAPSNQPGQIKNSNFNPSKGSQNTLFGHYNGSRTLHKRWENRRNPILLESMALQPKPEADSTPFLSKPSFFYNIKITPQQLKYILLRPTDNIG</sequence>
<name>A0A4Y2IKW2_ARAVE</name>
<comment type="caution">
    <text evidence="1">The sequence shown here is derived from an EMBL/GenBank/DDBJ whole genome shotgun (WGS) entry which is preliminary data.</text>
</comment>
<evidence type="ECO:0000313" key="1">
    <source>
        <dbReference type="EMBL" id="GBM78461.1"/>
    </source>
</evidence>
<dbReference type="EMBL" id="BGPR01002753">
    <property type="protein sequence ID" value="GBM78461.1"/>
    <property type="molecule type" value="Genomic_DNA"/>
</dbReference>
<proteinExistence type="predicted"/>
<protein>
    <submittedName>
        <fullName evidence="1">Uncharacterized protein</fullName>
    </submittedName>
</protein>
<dbReference type="AlphaFoldDB" id="A0A4Y2IKW2"/>
<organism evidence="1 2">
    <name type="scientific">Araneus ventricosus</name>
    <name type="common">Orbweaver spider</name>
    <name type="synonym">Epeira ventricosa</name>
    <dbReference type="NCBI Taxonomy" id="182803"/>
    <lineage>
        <taxon>Eukaryota</taxon>
        <taxon>Metazoa</taxon>
        <taxon>Ecdysozoa</taxon>
        <taxon>Arthropoda</taxon>
        <taxon>Chelicerata</taxon>
        <taxon>Arachnida</taxon>
        <taxon>Araneae</taxon>
        <taxon>Araneomorphae</taxon>
        <taxon>Entelegynae</taxon>
        <taxon>Araneoidea</taxon>
        <taxon>Araneidae</taxon>
        <taxon>Araneus</taxon>
    </lineage>
</organism>
<accession>A0A4Y2IKW2</accession>
<reference evidence="1 2" key="1">
    <citation type="journal article" date="2019" name="Sci. Rep.">
        <title>Orb-weaving spider Araneus ventricosus genome elucidates the spidroin gene catalogue.</title>
        <authorList>
            <person name="Kono N."/>
            <person name="Nakamura H."/>
            <person name="Ohtoshi R."/>
            <person name="Moran D.A.P."/>
            <person name="Shinohara A."/>
            <person name="Yoshida Y."/>
            <person name="Fujiwara M."/>
            <person name="Mori M."/>
            <person name="Tomita M."/>
            <person name="Arakawa K."/>
        </authorList>
    </citation>
    <scope>NUCLEOTIDE SEQUENCE [LARGE SCALE GENOMIC DNA]</scope>
</reference>
<keyword evidence="2" id="KW-1185">Reference proteome</keyword>